<dbReference type="KEGG" id="gfu:KM031_09300"/>
<name>A0A975P3D0_9RHOB</name>
<dbReference type="PIRSF" id="PIRSF016789">
    <property type="entry name" value="DUF454"/>
    <property type="match status" value="1"/>
</dbReference>
<dbReference type="GO" id="GO:0005886">
    <property type="term" value="C:plasma membrane"/>
    <property type="evidence" value="ECO:0007669"/>
    <property type="project" value="TreeGrafter"/>
</dbReference>
<dbReference type="Proteomes" id="UP000679352">
    <property type="component" value="Chromosome"/>
</dbReference>
<feature type="transmembrane region" description="Helical" evidence="1">
    <location>
        <begin position="81"/>
        <end position="112"/>
    </location>
</feature>
<evidence type="ECO:0000313" key="2">
    <source>
        <dbReference type="EMBL" id="QWK89079.1"/>
    </source>
</evidence>
<dbReference type="PANTHER" id="PTHR35813">
    <property type="entry name" value="INNER MEMBRANE PROTEIN YBAN"/>
    <property type="match status" value="1"/>
</dbReference>
<keyword evidence="1" id="KW-0812">Transmembrane</keyword>
<dbReference type="PANTHER" id="PTHR35813:SF1">
    <property type="entry name" value="INNER MEMBRANE PROTEIN YBAN"/>
    <property type="match status" value="1"/>
</dbReference>
<keyword evidence="1" id="KW-1133">Transmembrane helix</keyword>
<evidence type="ECO:0000313" key="3">
    <source>
        <dbReference type="Proteomes" id="UP000679352"/>
    </source>
</evidence>
<dbReference type="InterPro" id="IPR007401">
    <property type="entry name" value="DUF454"/>
</dbReference>
<dbReference type="RefSeq" id="WP_215505908.1">
    <property type="nucleotide sequence ID" value="NZ_CP076361.1"/>
</dbReference>
<proteinExistence type="predicted"/>
<feature type="transmembrane region" description="Helical" evidence="1">
    <location>
        <begin position="6"/>
        <end position="36"/>
    </location>
</feature>
<dbReference type="EMBL" id="CP076361">
    <property type="protein sequence ID" value="QWK89079.1"/>
    <property type="molecule type" value="Genomic_DNA"/>
</dbReference>
<sequence length="117" mass="12751">MQFLWGALGFCAVILAVIGIVTPLLPTVPFLLLAAFSFSKSSTRLHTWLMEHPRLGPPIRNWEAHGAISTMAKKLSTVSMIAVLAISWLLNVPVWLLGIQAVVLTCAAAFIWSRPSV</sequence>
<keyword evidence="1" id="KW-0472">Membrane</keyword>
<dbReference type="Pfam" id="PF04304">
    <property type="entry name" value="DUF454"/>
    <property type="match status" value="1"/>
</dbReference>
<accession>A0A975P3D0</accession>
<dbReference type="AlphaFoldDB" id="A0A975P3D0"/>
<evidence type="ECO:0000256" key="1">
    <source>
        <dbReference type="SAM" id="Phobius"/>
    </source>
</evidence>
<protein>
    <submittedName>
        <fullName evidence="2">YbaN family protein</fullName>
    </submittedName>
</protein>
<gene>
    <name evidence="2" type="ORF">KM031_09300</name>
</gene>
<reference evidence="2" key="1">
    <citation type="submission" date="2021-06" db="EMBL/GenBank/DDBJ databases">
        <title>Direct submission.</title>
        <authorList>
            <person name="Lee C.-S."/>
            <person name="Jin L."/>
        </authorList>
    </citation>
    <scope>NUCLEOTIDE SEQUENCE</scope>
    <source>
        <strain evidence="2">Con5</strain>
    </source>
</reference>
<keyword evidence="3" id="KW-1185">Reference proteome</keyword>
<organism evidence="2 3">
    <name type="scientific">Gemmobacter fulvus</name>
    <dbReference type="NCBI Taxonomy" id="2840474"/>
    <lineage>
        <taxon>Bacteria</taxon>
        <taxon>Pseudomonadati</taxon>
        <taxon>Pseudomonadota</taxon>
        <taxon>Alphaproteobacteria</taxon>
        <taxon>Rhodobacterales</taxon>
        <taxon>Paracoccaceae</taxon>
        <taxon>Gemmobacter</taxon>
    </lineage>
</organism>